<organism evidence="1 2">
    <name type="scientific">Pleurodeles waltl</name>
    <name type="common">Iberian ribbed newt</name>
    <dbReference type="NCBI Taxonomy" id="8319"/>
    <lineage>
        <taxon>Eukaryota</taxon>
        <taxon>Metazoa</taxon>
        <taxon>Chordata</taxon>
        <taxon>Craniata</taxon>
        <taxon>Vertebrata</taxon>
        <taxon>Euteleostomi</taxon>
        <taxon>Amphibia</taxon>
        <taxon>Batrachia</taxon>
        <taxon>Caudata</taxon>
        <taxon>Salamandroidea</taxon>
        <taxon>Salamandridae</taxon>
        <taxon>Pleurodelinae</taxon>
        <taxon>Pleurodeles</taxon>
    </lineage>
</organism>
<reference evidence="1" key="1">
    <citation type="journal article" date="2022" name="bioRxiv">
        <title>Sequencing and chromosome-scale assembly of the giantPleurodeles waltlgenome.</title>
        <authorList>
            <person name="Brown T."/>
            <person name="Elewa A."/>
            <person name="Iarovenko S."/>
            <person name="Subramanian E."/>
            <person name="Araus A.J."/>
            <person name="Petzold A."/>
            <person name="Susuki M."/>
            <person name="Suzuki K.-i.T."/>
            <person name="Hayashi T."/>
            <person name="Toyoda A."/>
            <person name="Oliveira C."/>
            <person name="Osipova E."/>
            <person name="Leigh N.D."/>
            <person name="Simon A."/>
            <person name="Yun M.H."/>
        </authorList>
    </citation>
    <scope>NUCLEOTIDE SEQUENCE</scope>
    <source>
        <strain evidence="1">20211129_DDA</strain>
        <tissue evidence="1">Liver</tissue>
    </source>
</reference>
<dbReference type="Proteomes" id="UP001066276">
    <property type="component" value="Chromosome 5"/>
</dbReference>
<name>A0AAV7RF55_PLEWA</name>
<gene>
    <name evidence="1" type="ORF">NDU88_003868</name>
</gene>
<dbReference type="EMBL" id="JANPWB010000009">
    <property type="protein sequence ID" value="KAJ1151081.1"/>
    <property type="molecule type" value="Genomic_DNA"/>
</dbReference>
<protein>
    <submittedName>
        <fullName evidence="1">Uncharacterized protein</fullName>
    </submittedName>
</protein>
<dbReference type="AlphaFoldDB" id="A0AAV7RF55"/>
<accession>A0AAV7RF55</accession>
<sequence length="118" mass="11837">MMPAVVSGRVAVNCVAAACEAVVWQGDTWGTGCFLFLPDRVAADAIACGTSFGLGIPAVIDPGGSFLCIGASGAIGERGKQGAHRLRPDLAGPLPCCPGALTPQLLTNTAALTQRSPS</sequence>
<evidence type="ECO:0000313" key="2">
    <source>
        <dbReference type="Proteomes" id="UP001066276"/>
    </source>
</evidence>
<keyword evidence="2" id="KW-1185">Reference proteome</keyword>
<comment type="caution">
    <text evidence="1">The sequence shown here is derived from an EMBL/GenBank/DDBJ whole genome shotgun (WGS) entry which is preliminary data.</text>
</comment>
<proteinExistence type="predicted"/>
<evidence type="ECO:0000313" key="1">
    <source>
        <dbReference type="EMBL" id="KAJ1151081.1"/>
    </source>
</evidence>